<comment type="subunit">
    <text evidence="8">Oligomerizes as a right-handed, spiral filament on DNA at oriC.</text>
</comment>
<dbReference type="NCBIfam" id="NF010686">
    <property type="entry name" value="PRK14086.1"/>
    <property type="match status" value="1"/>
</dbReference>
<feature type="compositionally biased region" description="Basic and acidic residues" evidence="12">
    <location>
        <begin position="118"/>
        <end position="136"/>
    </location>
</feature>
<comment type="caution">
    <text evidence="15">The sequence shown here is derived from an EMBL/GenBank/DDBJ whole genome shotgun (WGS) entry which is preliminary data.</text>
</comment>
<keyword evidence="4 8" id="KW-0547">Nucleotide-binding</keyword>
<evidence type="ECO:0000256" key="2">
    <source>
        <dbReference type="ARBA" id="ARBA00022490"/>
    </source>
</evidence>
<dbReference type="RefSeq" id="WP_033530650.1">
    <property type="nucleotide sequence ID" value="NZ_JAVRFJ010000007.1"/>
</dbReference>
<feature type="binding site" evidence="8">
    <location>
        <position position="382"/>
    </location>
    <ligand>
        <name>ATP</name>
        <dbReference type="ChEBI" id="CHEBI:30616"/>
    </ligand>
</feature>
<dbReference type="InterPro" id="IPR027417">
    <property type="entry name" value="P-loop_NTPase"/>
</dbReference>
<name>A0ABU2YV22_9ACTN</name>
<evidence type="ECO:0000256" key="12">
    <source>
        <dbReference type="SAM" id="MobiDB-lite"/>
    </source>
</evidence>
<evidence type="ECO:0000256" key="10">
    <source>
        <dbReference type="RuleBase" id="RU000577"/>
    </source>
</evidence>
<reference evidence="15" key="1">
    <citation type="submission" date="2024-05" db="EMBL/GenBank/DDBJ databases">
        <title>30 novel species of actinomycetes from the DSMZ collection.</title>
        <authorList>
            <person name="Nouioui I."/>
        </authorList>
    </citation>
    <scope>NUCLEOTIDE SEQUENCE</scope>
    <source>
        <strain evidence="15">DSM 3412</strain>
    </source>
</reference>
<evidence type="ECO:0000256" key="1">
    <source>
        <dbReference type="ARBA" id="ARBA00006583"/>
    </source>
</evidence>
<feature type="compositionally biased region" description="Polar residues" evidence="12">
    <location>
        <begin position="139"/>
        <end position="149"/>
    </location>
</feature>
<evidence type="ECO:0000313" key="16">
    <source>
        <dbReference type="Proteomes" id="UP001180737"/>
    </source>
</evidence>
<evidence type="ECO:0000256" key="11">
    <source>
        <dbReference type="RuleBase" id="RU004227"/>
    </source>
</evidence>
<feature type="compositionally biased region" description="Polar residues" evidence="12">
    <location>
        <begin position="190"/>
        <end position="199"/>
    </location>
</feature>
<feature type="binding site" evidence="8">
    <location>
        <position position="378"/>
    </location>
    <ligand>
        <name>ATP</name>
        <dbReference type="ChEBI" id="CHEBI:30616"/>
    </ligand>
</feature>
<dbReference type="EMBL" id="JAVRFJ010000007">
    <property type="protein sequence ID" value="MDT0567945.1"/>
    <property type="molecule type" value="Genomic_DNA"/>
</dbReference>
<dbReference type="Gene3D" id="1.10.8.60">
    <property type="match status" value="1"/>
</dbReference>
<evidence type="ECO:0000259" key="13">
    <source>
        <dbReference type="SMART" id="SM00382"/>
    </source>
</evidence>
<keyword evidence="7 8" id="KW-0238">DNA-binding</keyword>
<evidence type="ECO:0000256" key="6">
    <source>
        <dbReference type="ARBA" id="ARBA00023121"/>
    </source>
</evidence>
<dbReference type="Gene3D" id="1.10.1750.10">
    <property type="match status" value="1"/>
</dbReference>
<dbReference type="InterPro" id="IPR018312">
    <property type="entry name" value="Chromosome_initiator_DnaA_CS"/>
</dbReference>
<feature type="region of interest" description="Domain III, AAA+ region" evidence="8">
    <location>
        <begin position="334"/>
        <end position="550"/>
    </location>
</feature>
<dbReference type="PROSITE" id="PS01008">
    <property type="entry name" value="DNAA"/>
    <property type="match status" value="1"/>
</dbReference>
<feature type="binding site" evidence="8">
    <location>
        <position position="380"/>
    </location>
    <ligand>
        <name>ATP</name>
        <dbReference type="ChEBI" id="CHEBI:30616"/>
    </ligand>
</feature>
<dbReference type="Gene3D" id="3.40.50.300">
    <property type="entry name" value="P-loop containing nucleotide triphosphate hydrolases"/>
    <property type="match status" value="1"/>
</dbReference>
<dbReference type="Pfam" id="PF08299">
    <property type="entry name" value="Bac_DnaA_C"/>
    <property type="match status" value="1"/>
</dbReference>
<keyword evidence="3 8" id="KW-0235">DNA replication</keyword>
<dbReference type="HAMAP" id="MF_00377">
    <property type="entry name" value="DnaA_bact"/>
    <property type="match status" value="1"/>
</dbReference>
<dbReference type="SMART" id="SM00760">
    <property type="entry name" value="Bac_DnaA_C"/>
    <property type="match status" value="1"/>
</dbReference>
<feature type="compositionally biased region" description="Gly residues" evidence="12">
    <location>
        <begin position="171"/>
        <end position="180"/>
    </location>
</feature>
<dbReference type="PRINTS" id="PR00051">
    <property type="entry name" value="DNAA"/>
</dbReference>
<accession>A0ABU2YV22</accession>
<dbReference type="NCBIfam" id="TIGR00362">
    <property type="entry name" value="DnaA"/>
    <property type="match status" value="1"/>
</dbReference>
<comment type="subcellular location">
    <subcellularLocation>
        <location evidence="8">Cytoplasm</location>
    </subcellularLocation>
</comment>
<dbReference type="CDD" id="cd00009">
    <property type="entry name" value="AAA"/>
    <property type="match status" value="1"/>
</dbReference>
<feature type="binding site" evidence="8">
    <location>
        <position position="381"/>
    </location>
    <ligand>
        <name>ATP</name>
        <dbReference type="ChEBI" id="CHEBI:30616"/>
    </ligand>
</feature>
<evidence type="ECO:0000256" key="5">
    <source>
        <dbReference type="ARBA" id="ARBA00022840"/>
    </source>
</evidence>
<dbReference type="Proteomes" id="UP001180737">
    <property type="component" value="Unassembled WGS sequence"/>
</dbReference>
<gene>
    <name evidence="8 15" type="primary">dnaA</name>
    <name evidence="15" type="ORF">RM704_10760</name>
</gene>
<proteinExistence type="inferred from homology"/>
<organism evidence="15 16">
    <name type="scientific">Streptomyces gottesmaniae</name>
    <dbReference type="NCBI Taxonomy" id="3075518"/>
    <lineage>
        <taxon>Bacteria</taxon>
        <taxon>Bacillati</taxon>
        <taxon>Actinomycetota</taxon>
        <taxon>Actinomycetes</taxon>
        <taxon>Kitasatosporales</taxon>
        <taxon>Streptomycetaceae</taxon>
        <taxon>Streptomyces</taxon>
    </lineage>
</organism>
<feature type="domain" description="Chromosomal replication initiator DnaA C-terminal" evidence="14">
    <location>
        <begin position="581"/>
        <end position="650"/>
    </location>
</feature>
<dbReference type="InterPro" id="IPR013159">
    <property type="entry name" value="DnaA_C"/>
</dbReference>
<keyword evidence="16" id="KW-1185">Reference proteome</keyword>
<feature type="compositionally biased region" description="Basic and acidic residues" evidence="12">
    <location>
        <begin position="256"/>
        <end position="296"/>
    </location>
</feature>
<evidence type="ECO:0000313" key="15">
    <source>
        <dbReference type="EMBL" id="MDT0567945.1"/>
    </source>
</evidence>
<dbReference type="InterPro" id="IPR020591">
    <property type="entry name" value="Chromosome_initiator_DnaA-like"/>
</dbReference>
<evidence type="ECO:0000256" key="3">
    <source>
        <dbReference type="ARBA" id="ARBA00022705"/>
    </source>
</evidence>
<feature type="domain" description="AAA+ ATPase" evidence="13">
    <location>
        <begin position="367"/>
        <end position="495"/>
    </location>
</feature>
<evidence type="ECO:0000259" key="14">
    <source>
        <dbReference type="SMART" id="SM00760"/>
    </source>
</evidence>
<evidence type="ECO:0000256" key="7">
    <source>
        <dbReference type="ARBA" id="ARBA00023125"/>
    </source>
</evidence>
<comment type="function">
    <text evidence="8 10">Plays an essential role in the initiation and regulation of chromosomal replication. ATP-DnaA binds to the origin of replication (oriC) to initiate formation of the DNA replication initiation complex once per cell cycle. Binds the DnaA box (a 9 base pair repeat at the origin) and separates the double-stranded (ds)DNA. Forms a right-handed helical filament on oriC DNA; dsDNA binds to the exterior of the filament while single-stranded (ss)DNA is stabiized in the filament's interior. The ATP-DnaA-oriC complex binds and stabilizes one strand of the AT-rich DNA unwinding element (DUE), permitting loading of DNA polymerase. After initiation quickly degrades to an ADP-DnaA complex that is not apt for DNA replication. Binds acidic phospholipids.</text>
</comment>
<dbReference type="InterPro" id="IPR003593">
    <property type="entry name" value="AAA+_ATPase"/>
</dbReference>
<dbReference type="PANTHER" id="PTHR30050">
    <property type="entry name" value="CHROMOSOMAL REPLICATION INITIATOR PROTEIN DNAA"/>
    <property type="match status" value="1"/>
</dbReference>
<dbReference type="SUPFAM" id="SSF52540">
    <property type="entry name" value="P-loop containing nucleoside triphosphate hydrolases"/>
    <property type="match status" value="1"/>
</dbReference>
<dbReference type="SUPFAM" id="SSF48295">
    <property type="entry name" value="TrpR-like"/>
    <property type="match status" value="1"/>
</dbReference>
<evidence type="ECO:0000256" key="8">
    <source>
        <dbReference type="HAMAP-Rule" id="MF_00377"/>
    </source>
</evidence>
<feature type="compositionally biased region" description="Basic and acidic residues" evidence="12">
    <location>
        <begin position="151"/>
        <end position="170"/>
    </location>
</feature>
<dbReference type="InterPro" id="IPR038454">
    <property type="entry name" value="DnaA_N_sf"/>
</dbReference>
<dbReference type="Gene3D" id="3.30.300.180">
    <property type="match status" value="1"/>
</dbReference>
<keyword evidence="6 8" id="KW-0446">Lipid-binding</keyword>
<dbReference type="InterPro" id="IPR010921">
    <property type="entry name" value="Trp_repressor/repl_initiator"/>
</dbReference>
<dbReference type="CDD" id="cd06571">
    <property type="entry name" value="Bac_DnaA_C"/>
    <property type="match status" value="1"/>
</dbReference>
<dbReference type="InterPro" id="IPR001957">
    <property type="entry name" value="Chromosome_initiator_DnaA"/>
</dbReference>
<protein>
    <recommendedName>
        <fullName evidence="8 9">Chromosomal replication initiator protein DnaA</fullName>
    </recommendedName>
</protein>
<feature type="compositionally biased region" description="Low complexity" evidence="12">
    <location>
        <begin position="308"/>
        <end position="322"/>
    </location>
</feature>
<sequence length="674" mass="75011">MADVPADLAAVWPRVLEKLLGEDQGQGVEVRDERWIKRCQPLALVADTALLAVPNEFAKGVLEGRLAPIVSETLSRECGRPIRIAITVDSSVGEPPPPPVQQRFEERELPSVPAQNRESYDSRDTYDQGREGRGGYEKQNANENPNGYDSQGRDPYEGYGRHRADDRGPGRGEQLGGGPGDLLPPPRTDQMPTGRSDQLPNARPAYPSEYQRPEPGAWPRPSQDDYGWQQQRLGFPDRDPYASPSSDYRSQPMDRSPYDQRSEYDSGRPEYDQPRGDYDRPGADSHYPRPDRRELPDPPPGSGHVHRGGPASSAPGPLAAQPAPAPGPGEPTARLNPKYLFDTFVIGASNRFAHAAAVAVAEAPAKAYNPLFIYGESGLGKTHLLHAIGHYARSLYPGTRVRYVSSEEFTNEFINSIRDGKGDSFRKRYREMDILLVDDIQFLADKESTQEEFFHTFNTLHNANKQIVLSSDRPPKQLVTLEDRLRNRFEWGLITDVQPPELETRIAILRKKAVQEQLNAPPEVLEFIASRISRNIRELEGALIRVTAFASLNRQPVDLGLTEIVLKDLIPGGENASPEITATAIMAATADYFGLTVEDLCGTSRGRALVTARQIAMYLCRELTDLSLPKIGAQFGNRDHTTVMHADRKIRALMAERRSIYNQVTELTNRIKNG</sequence>
<evidence type="ECO:0000256" key="4">
    <source>
        <dbReference type="ARBA" id="ARBA00022741"/>
    </source>
</evidence>
<feature type="region of interest" description="Domain IV, binds dsDNA" evidence="8">
    <location>
        <begin position="551"/>
        <end position="674"/>
    </location>
</feature>
<feature type="region of interest" description="Disordered" evidence="12">
    <location>
        <begin position="88"/>
        <end position="334"/>
    </location>
</feature>
<evidence type="ECO:0000256" key="9">
    <source>
        <dbReference type="NCBIfam" id="TIGR00362"/>
    </source>
</evidence>
<keyword evidence="5 8" id="KW-0067">ATP-binding</keyword>
<dbReference type="InterPro" id="IPR013317">
    <property type="entry name" value="DnaA_dom"/>
</dbReference>
<comment type="caution">
    <text evidence="8">Lacks conserved residue(s) required for the propagation of feature annotation.</text>
</comment>
<comment type="similarity">
    <text evidence="1 8 11">Belongs to the DnaA family.</text>
</comment>
<comment type="domain">
    <text evidence="8">Domain I is involved in oligomerization and binding regulators, domain II is flexibile and of varying length in different bacteria, domain III forms the AAA+ region, while domain IV binds dsDNA.</text>
</comment>
<dbReference type="Pfam" id="PF00308">
    <property type="entry name" value="Bac_DnaA"/>
    <property type="match status" value="1"/>
</dbReference>
<keyword evidence="2 8" id="KW-0963">Cytoplasm</keyword>
<dbReference type="PANTHER" id="PTHR30050:SF2">
    <property type="entry name" value="CHROMOSOMAL REPLICATION INITIATOR PROTEIN DNAA"/>
    <property type="match status" value="1"/>
</dbReference>
<feature type="region of interest" description="Domain I, interacts with DnaA modulators" evidence="8">
    <location>
        <begin position="1"/>
        <end position="209"/>
    </location>
</feature>
<dbReference type="SMART" id="SM00382">
    <property type="entry name" value="AAA"/>
    <property type="match status" value="1"/>
</dbReference>